<protein>
    <submittedName>
        <fullName evidence="1">Cadherin similar to Le1-cadherin</fullName>
    </submittedName>
</protein>
<reference evidence="1" key="1">
    <citation type="journal article" date="2017" name="BMC Evol. Biol.">
        <title>Evolutionary origin of type IV classical cadherins in arthropods.</title>
        <authorList>
            <person name="Sasaki M."/>
            <person name="Akiyama-Oda Y."/>
            <person name="Oda H."/>
        </authorList>
    </citation>
    <scope>NUCLEOTIDE SEQUENCE</scope>
</reference>
<organism evidence="1">
    <name type="scientific">Caridina multidentata</name>
    <dbReference type="NCBI Taxonomy" id="293153"/>
    <lineage>
        <taxon>Eukaryota</taxon>
        <taxon>Metazoa</taxon>
        <taxon>Ecdysozoa</taxon>
        <taxon>Arthropoda</taxon>
        <taxon>Crustacea</taxon>
        <taxon>Multicrustacea</taxon>
        <taxon>Malacostraca</taxon>
        <taxon>Eumalacostraca</taxon>
        <taxon>Eucarida</taxon>
        <taxon>Decapoda</taxon>
        <taxon>Pleocyemata</taxon>
        <taxon>Caridea</taxon>
        <taxon>Atyoidea</taxon>
        <taxon>Atyidae</taxon>
        <taxon>Caridina</taxon>
    </lineage>
</organism>
<name>A0A193PK57_9EUCA</name>
<evidence type="ECO:0000313" key="1">
    <source>
        <dbReference type="EMBL" id="BAV16888.1"/>
    </source>
</evidence>
<feature type="non-terminal residue" evidence="1">
    <location>
        <position position="1"/>
    </location>
</feature>
<feature type="non-terminal residue" evidence="1">
    <location>
        <position position="60"/>
    </location>
</feature>
<dbReference type="AlphaFoldDB" id="A0A193PK57"/>
<proteinExistence type="predicted"/>
<sequence>LVLLILCLARRRQKSISYPDLDGIVKETIGGTDLEGFGEKDIDQYDLKLLRVGPNGHLFN</sequence>
<dbReference type="EMBL" id="LC159079">
    <property type="protein sequence ID" value="BAV16888.1"/>
    <property type="molecule type" value="Genomic_DNA"/>
</dbReference>
<accession>A0A193PK57</accession>